<dbReference type="PANTHER" id="PTHR42798">
    <property type="entry name" value="LIPOPROTEIN-RELEASING SYSTEM ATP-BINDING PROTEIN LOLD"/>
    <property type="match status" value="1"/>
</dbReference>
<evidence type="ECO:0000313" key="7">
    <source>
        <dbReference type="Proteomes" id="UP001524383"/>
    </source>
</evidence>
<reference evidence="6 7" key="1">
    <citation type="submission" date="2019-08" db="EMBL/GenBank/DDBJ databases">
        <authorList>
            <person name="Chen S.-C."/>
            <person name="Lai M.-C."/>
            <person name="You Y.-T."/>
        </authorList>
    </citation>
    <scope>NUCLEOTIDE SEQUENCE [LARGE SCALE GENOMIC DNA]</scope>
    <source>
        <strain evidence="6 7">P2F9704a</strain>
    </source>
</reference>
<gene>
    <name evidence="6" type="ORF">FTO68_09445</name>
</gene>
<dbReference type="PROSITE" id="PS50893">
    <property type="entry name" value="ABC_TRANSPORTER_2"/>
    <property type="match status" value="1"/>
</dbReference>
<dbReference type="PROSITE" id="PS00211">
    <property type="entry name" value="ABC_TRANSPORTER_1"/>
    <property type="match status" value="1"/>
</dbReference>
<keyword evidence="7" id="KW-1185">Reference proteome</keyword>
<dbReference type="Proteomes" id="UP001524383">
    <property type="component" value="Unassembled WGS sequence"/>
</dbReference>
<evidence type="ECO:0000256" key="4">
    <source>
        <dbReference type="ARBA" id="ARBA00022840"/>
    </source>
</evidence>
<dbReference type="InterPro" id="IPR017911">
    <property type="entry name" value="MacB-like_ATP-bd"/>
</dbReference>
<comment type="caution">
    <text evidence="6">The sequence shown here is derived from an EMBL/GenBank/DDBJ whole genome shotgun (WGS) entry which is preliminary data.</text>
</comment>
<evidence type="ECO:0000313" key="6">
    <source>
        <dbReference type="EMBL" id="MCQ1539201.1"/>
    </source>
</evidence>
<dbReference type="InterPro" id="IPR003593">
    <property type="entry name" value="AAA+_ATPase"/>
</dbReference>
<organism evidence="6 7">
    <name type="scientific">Methanocalculus taiwanensis</name>
    <dbReference type="NCBI Taxonomy" id="106207"/>
    <lineage>
        <taxon>Archaea</taxon>
        <taxon>Methanobacteriati</taxon>
        <taxon>Methanobacteriota</taxon>
        <taxon>Stenosarchaea group</taxon>
        <taxon>Methanomicrobia</taxon>
        <taxon>Methanomicrobiales</taxon>
        <taxon>Methanocalculaceae</taxon>
        <taxon>Methanocalculus</taxon>
    </lineage>
</organism>
<dbReference type="FunFam" id="3.40.50.300:FF:000032">
    <property type="entry name" value="Export ABC transporter ATP-binding protein"/>
    <property type="match status" value="1"/>
</dbReference>
<dbReference type="Pfam" id="PF00005">
    <property type="entry name" value="ABC_tran"/>
    <property type="match status" value="1"/>
</dbReference>
<dbReference type="CDD" id="cd03255">
    <property type="entry name" value="ABC_MJ0796_LolCDE_FtsE"/>
    <property type="match status" value="1"/>
</dbReference>
<evidence type="ECO:0000256" key="3">
    <source>
        <dbReference type="ARBA" id="ARBA00022741"/>
    </source>
</evidence>
<proteinExistence type="inferred from homology"/>
<keyword evidence="2" id="KW-0813">Transport</keyword>
<dbReference type="InterPro" id="IPR003439">
    <property type="entry name" value="ABC_transporter-like_ATP-bd"/>
</dbReference>
<dbReference type="SMART" id="SM00382">
    <property type="entry name" value="AAA"/>
    <property type="match status" value="1"/>
</dbReference>
<evidence type="ECO:0000259" key="5">
    <source>
        <dbReference type="PROSITE" id="PS50893"/>
    </source>
</evidence>
<dbReference type="SUPFAM" id="SSF52540">
    <property type="entry name" value="P-loop containing nucleoside triphosphate hydrolases"/>
    <property type="match status" value="1"/>
</dbReference>
<dbReference type="InterPro" id="IPR017871">
    <property type="entry name" value="ABC_transporter-like_CS"/>
</dbReference>
<accession>A0ABD4TL92</accession>
<protein>
    <submittedName>
        <fullName evidence="6">ABC transporter ATP-binding protein</fullName>
    </submittedName>
</protein>
<dbReference type="PANTHER" id="PTHR42798:SF7">
    <property type="entry name" value="ALPHA-D-RIBOSE 1-METHYLPHOSPHONATE 5-TRIPHOSPHATE SYNTHASE SUBUNIT PHNL"/>
    <property type="match status" value="1"/>
</dbReference>
<name>A0ABD4TL92_9EURY</name>
<feature type="domain" description="ABC transporter" evidence="5">
    <location>
        <begin position="5"/>
        <end position="223"/>
    </location>
</feature>
<dbReference type="GO" id="GO:0022857">
    <property type="term" value="F:transmembrane transporter activity"/>
    <property type="evidence" value="ECO:0007669"/>
    <property type="project" value="UniProtKB-ARBA"/>
</dbReference>
<comment type="similarity">
    <text evidence="1">Belongs to the ABC transporter superfamily.</text>
</comment>
<dbReference type="EMBL" id="VOTZ01000022">
    <property type="protein sequence ID" value="MCQ1539201.1"/>
    <property type="molecule type" value="Genomic_DNA"/>
</dbReference>
<dbReference type="RefSeq" id="WP_255333167.1">
    <property type="nucleotide sequence ID" value="NZ_VOTZ01000022.1"/>
</dbReference>
<dbReference type="Gene3D" id="3.40.50.300">
    <property type="entry name" value="P-loop containing nucleotide triphosphate hydrolases"/>
    <property type="match status" value="1"/>
</dbReference>
<dbReference type="GO" id="GO:0005524">
    <property type="term" value="F:ATP binding"/>
    <property type="evidence" value="ECO:0007669"/>
    <property type="project" value="UniProtKB-KW"/>
</dbReference>
<sequence length="223" mass="24525">MKTAIRFKDVSKIYSLKSGDVIALDHVSLSIDEGEFIAIMGPSGSGKSTLLNMMGCLDTPTDGEVFISDQNIGEMSDDQLTILRRRHLGFIFQQFNLIPLLSAIENVRLPLILNGGSDVCTDRCRNILSAVGISEERLEHKPSELSGGQQQRVAIARALINNPEILLADEPTGNLDTKTGAQIMDLLSHLRKEEGKTIIMVTHDPTLSRYADRVINIVDGRIQ</sequence>
<dbReference type="GO" id="GO:0098796">
    <property type="term" value="C:membrane protein complex"/>
    <property type="evidence" value="ECO:0007669"/>
    <property type="project" value="UniProtKB-ARBA"/>
</dbReference>
<dbReference type="InterPro" id="IPR027417">
    <property type="entry name" value="P-loop_NTPase"/>
</dbReference>
<evidence type="ECO:0000256" key="2">
    <source>
        <dbReference type="ARBA" id="ARBA00022448"/>
    </source>
</evidence>
<dbReference type="AlphaFoldDB" id="A0ABD4TL92"/>
<evidence type="ECO:0000256" key="1">
    <source>
        <dbReference type="ARBA" id="ARBA00005417"/>
    </source>
</evidence>
<keyword evidence="4 6" id="KW-0067">ATP-binding</keyword>
<keyword evidence="3" id="KW-0547">Nucleotide-binding</keyword>